<keyword evidence="5 8" id="KW-0812">Transmembrane</keyword>
<dbReference type="Proteomes" id="UP000177932">
    <property type="component" value="Unassembled WGS sequence"/>
</dbReference>
<dbReference type="InterPro" id="IPR018076">
    <property type="entry name" value="T2SS_GspF_dom"/>
</dbReference>
<dbReference type="PRINTS" id="PR00812">
    <property type="entry name" value="BCTERIALGSPF"/>
</dbReference>
<evidence type="ECO:0000256" key="1">
    <source>
        <dbReference type="ARBA" id="ARBA00004429"/>
    </source>
</evidence>
<feature type="domain" description="Type II secretion system protein GspF" evidence="9">
    <location>
        <begin position="287"/>
        <end position="410"/>
    </location>
</feature>
<feature type="domain" description="Type II secretion system protein GspF" evidence="9">
    <location>
        <begin position="84"/>
        <end position="207"/>
    </location>
</feature>
<dbReference type="InterPro" id="IPR042094">
    <property type="entry name" value="T2SS_GspF_sf"/>
</dbReference>
<evidence type="ECO:0000256" key="5">
    <source>
        <dbReference type="ARBA" id="ARBA00022692"/>
    </source>
</evidence>
<evidence type="ECO:0000313" key="10">
    <source>
        <dbReference type="EMBL" id="OGZ57741.1"/>
    </source>
</evidence>
<comment type="similarity">
    <text evidence="2">Belongs to the GSP F family.</text>
</comment>
<dbReference type="PANTHER" id="PTHR30012:SF0">
    <property type="entry name" value="TYPE II SECRETION SYSTEM PROTEIN F-RELATED"/>
    <property type="match status" value="1"/>
</dbReference>
<evidence type="ECO:0000256" key="6">
    <source>
        <dbReference type="ARBA" id="ARBA00022989"/>
    </source>
</evidence>
<evidence type="ECO:0000256" key="4">
    <source>
        <dbReference type="ARBA" id="ARBA00022519"/>
    </source>
</evidence>
<keyword evidence="6 8" id="KW-1133">Transmembrane helix</keyword>
<dbReference type="AlphaFoldDB" id="A0A1G2H691"/>
<name>A0A1G2H691_9BACT</name>
<keyword evidence="7 8" id="KW-0472">Membrane</keyword>
<accession>A0A1G2H691</accession>
<dbReference type="Gene3D" id="1.20.81.30">
    <property type="entry name" value="Type II secretion system (T2SS), domain F"/>
    <property type="match status" value="2"/>
</dbReference>
<keyword evidence="4" id="KW-0997">Cell inner membrane</keyword>
<dbReference type="GO" id="GO:0005886">
    <property type="term" value="C:plasma membrane"/>
    <property type="evidence" value="ECO:0007669"/>
    <property type="project" value="UniProtKB-SubCell"/>
</dbReference>
<dbReference type="InterPro" id="IPR003004">
    <property type="entry name" value="GspF/PilC"/>
</dbReference>
<proteinExistence type="inferred from homology"/>
<sequence length="418" mass="46109">MSTYSYTAKNASGETKQGLLEANDKIEIARSLRRQGLVPVSIKMSEGGKEIEKSNFFISKIVKFDLNRIIDLIKGVSLADKMMFSRHLAVMISAGVSITRGLSVLSAQTGNYRFKKAIAGILEDIRKGKSFSDALSEYPKIFNSLYVSMVRSGETAGNMTEVLNLLSDQLRKEHELKSRVKGALMYPSVVVVAMTIIGVLMMVMVVPKIAAIFEDFGEDLPIMTKIFIGMSEILSGYWPFILGGFVPLIYMIKKFLATNAGKSASSWALLNMPILKPLTKKVNSARFARTLSSLIGGGVPILDAIKVTKDTLGNYYYRKSMDTIYEEIRTGKTLHESISKFGNIYPGLIVQMVEVGEETGELSDILNRIAEFYEEEVSNATKNLSSIIEPILMLVIGAAVGFFAISMIQPMYTLMGNV</sequence>
<evidence type="ECO:0000256" key="2">
    <source>
        <dbReference type="ARBA" id="ARBA00005745"/>
    </source>
</evidence>
<feature type="transmembrane region" description="Helical" evidence="8">
    <location>
        <begin position="226"/>
        <end position="252"/>
    </location>
</feature>
<dbReference type="STRING" id="1802158.A2827_00775"/>
<comment type="subcellular location">
    <subcellularLocation>
        <location evidence="1">Cell inner membrane</location>
        <topology evidence="1">Multi-pass membrane protein</topology>
    </subcellularLocation>
</comment>
<comment type="caution">
    <text evidence="10">The sequence shown here is derived from an EMBL/GenBank/DDBJ whole genome shotgun (WGS) entry which is preliminary data.</text>
</comment>
<dbReference type="EMBL" id="MHOD01000023">
    <property type="protein sequence ID" value="OGZ57741.1"/>
    <property type="molecule type" value="Genomic_DNA"/>
</dbReference>
<reference evidence="10 11" key="1">
    <citation type="journal article" date="2016" name="Nat. Commun.">
        <title>Thousands of microbial genomes shed light on interconnected biogeochemical processes in an aquifer system.</title>
        <authorList>
            <person name="Anantharaman K."/>
            <person name="Brown C.T."/>
            <person name="Hug L.A."/>
            <person name="Sharon I."/>
            <person name="Castelle C.J."/>
            <person name="Probst A.J."/>
            <person name="Thomas B.C."/>
            <person name="Singh A."/>
            <person name="Wilkins M.J."/>
            <person name="Karaoz U."/>
            <person name="Brodie E.L."/>
            <person name="Williams K.H."/>
            <person name="Hubbard S.S."/>
            <person name="Banfield J.F."/>
        </authorList>
    </citation>
    <scope>NUCLEOTIDE SEQUENCE [LARGE SCALE GENOMIC DNA]</scope>
</reference>
<evidence type="ECO:0000313" key="11">
    <source>
        <dbReference type="Proteomes" id="UP000177932"/>
    </source>
</evidence>
<dbReference type="Pfam" id="PF00482">
    <property type="entry name" value="T2SSF"/>
    <property type="match status" value="2"/>
</dbReference>
<evidence type="ECO:0000256" key="7">
    <source>
        <dbReference type="ARBA" id="ARBA00023136"/>
    </source>
</evidence>
<keyword evidence="3" id="KW-1003">Cell membrane</keyword>
<organism evidence="10 11">
    <name type="scientific">Candidatus Spechtbacteria bacterium RIFCSPHIGHO2_01_FULL_43_30</name>
    <dbReference type="NCBI Taxonomy" id="1802158"/>
    <lineage>
        <taxon>Bacteria</taxon>
        <taxon>Candidatus Spechtiibacteriota</taxon>
    </lineage>
</organism>
<gene>
    <name evidence="10" type="ORF">A2827_00775</name>
</gene>
<dbReference type="PANTHER" id="PTHR30012">
    <property type="entry name" value="GENERAL SECRETION PATHWAY PROTEIN"/>
    <property type="match status" value="1"/>
</dbReference>
<feature type="transmembrane region" description="Helical" evidence="8">
    <location>
        <begin position="391"/>
        <end position="412"/>
    </location>
</feature>
<evidence type="ECO:0000256" key="3">
    <source>
        <dbReference type="ARBA" id="ARBA00022475"/>
    </source>
</evidence>
<dbReference type="FunFam" id="1.20.81.30:FF:000001">
    <property type="entry name" value="Type II secretion system protein F"/>
    <property type="match status" value="2"/>
</dbReference>
<feature type="transmembrane region" description="Helical" evidence="8">
    <location>
        <begin position="184"/>
        <end position="206"/>
    </location>
</feature>
<protein>
    <recommendedName>
        <fullName evidence="9">Type II secretion system protein GspF domain-containing protein</fullName>
    </recommendedName>
</protein>
<evidence type="ECO:0000256" key="8">
    <source>
        <dbReference type="SAM" id="Phobius"/>
    </source>
</evidence>
<evidence type="ECO:0000259" key="9">
    <source>
        <dbReference type="Pfam" id="PF00482"/>
    </source>
</evidence>